<dbReference type="SUPFAM" id="SSF57625">
    <property type="entry name" value="Invertebrate chitin-binding proteins"/>
    <property type="match status" value="1"/>
</dbReference>
<name>A0A7R7TUX1_9MYCO</name>
<dbReference type="RefSeq" id="WP_142358688.1">
    <property type="nucleotide sequence ID" value="NZ_AP024237.1"/>
</dbReference>
<dbReference type="Proteomes" id="UP000595446">
    <property type="component" value="Chromosome"/>
</dbReference>
<dbReference type="AlphaFoldDB" id="A0A7R7TUX1"/>
<organism evidence="1 2">
    <name type="scientific">Mycobacterium heckeshornense</name>
    <dbReference type="NCBI Taxonomy" id="110505"/>
    <lineage>
        <taxon>Bacteria</taxon>
        <taxon>Bacillati</taxon>
        <taxon>Actinomycetota</taxon>
        <taxon>Actinomycetes</taxon>
        <taxon>Mycobacteriales</taxon>
        <taxon>Mycobacteriaceae</taxon>
        <taxon>Mycobacterium</taxon>
    </lineage>
</organism>
<proteinExistence type="predicted"/>
<gene>
    <name evidence="1" type="ORF">MHEC_13250</name>
</gene>
<dbReference type="EMBL" id="AP024237">
    <property type="protein sequence ID" value="BCO34892.1"/>
    <property type="molecule type" value="Genomic_DNA"/>
</dbReference>
<sequence length="98" mass="10773">MLAHIKQVVAFGIALIGLEWATIASPALLLAQPPRHPHVANVTCPEIAGINYIPDPDDSNAYYLCVDGLLRNRYQCPRATKLAMTTPPKCVRFPHPMP</sequence>
<evidence type="ECO:0000313" key="2">
    <source>
        <dbReference type="Proteomes" id="UP000595446"/>
    </source>
</evidence>
<protein>
    <submittedName>
        <fullName evidence="1">Uncharacterized protein</fullName>
    </submittedName>
</protein>
<keyword evidence="2" id="KW-1185">Reference proteome</keyword>
<dbReference type="GO" id="GO:0008061">
    <property type="term" value="F:chitin binding"/>
    <property type="evidence" value="ECO:0007669"/>
    <property type="project" value="InterPro"/>
</dbReference>
<dbReference type="OrthoDB" id="9996776at2"/>
<accession>A0A7R7TUX1</accession>
<dbReference type="GO" id="GO:0005576">
    <property type="term" value="C:extracellular region"/>
    <property type="evidence" value="ECO:0007669"/>
    <property type="project" value="InterPro"/>
</dbReference>
<reference evidence="1 2" key="1">
    <citation type="submission" date="2020-12" db="EMBL/GenBank/DDBJ databases">
        <title>Complete genome sequence of Mycobacterium heckeshornense JCM 15655T, closely related to a pathogenic non-tuberculous mycobacterial species Mycobacterium xenopi.</title>
        <authorList>
            <person name="Yoshida M."/>
            <person name="Fukano H."/>
            <person name="Asakura T."/>
            <person name="Suzuki M."/>
            <person name="Hoshino Y."/>
        </authorList>
    </citation>
    <scope>NUCLEOTIDE SEQUENCE [LARGE SCALE GENOMIC DNA]</scope>
    <source>
        <strain evidence="1 2">JCM 15655</strain>
    </source>
</reference>
<dbReference type="PROSITE" id="PS50940">
    <property type="entry name" value="CHIT_BIND_II"/>
    <property type="match status" value="1"/>
</dbReference>
<dbReference type="InterPro" id="IPR002557">
    <property type="entry name" value="Chitin-bd_dom"/>
</dbReference>
<evidence type="ECO:0000313" key="1">
    <source>
        <dbReference type="EMBL" id="BCO34892.1"/>
    </source>
</evidence>
<dbReference type="InterPro" id="IPR036508">
    <property type="entry name" value="Chitin-bd_dom_sf"/>
</dbReference>